<organism evidence="1 2">
    <name type="scientific">Rhodanobacter terrae</name>
    <dbReference type="NCBI Taxonomy" id="418647"/>
    <lineage>
        <taxon>Bacteria</taxon>
        <taxon>Pseudomonadati</taxon>
        <taxon>Pseudomonadota</taxon>
        <taxon>Gammaproteobacteria</taxon>
        <taxon>Lysobacterales</taxon>
        <taxon>Rhodanobacteraceae</taxon>
        <taxon>Rhodanobacter</taxon>
    </lineage>
</organism>
<keyword evidence="2" id="KW-1185">Reference proteome</keyword>
<evidence type="ECO:0000313" key="1">
    <source>
        <dbReference type="EMBL" id="MFC5581719.1"/>
    </source>
</evidence>
<protein>
    <submittedName>
        <fullName evidence="1">SRPBCC family protein</fullName>
    </submittedName>
</protein>
<dbReference type="InterPro" id="IPR023393">
    <property type="entry name" value="START-like_dom_sf"/>
</dbReference>
<dbReference type="InterPro" id="IPR019587">
    <property type="entry name" value="Polyketide_cyclase/dehydratase"/>
</dbReference>
<dbReference type="Pfam" id="PF10604">
    <property type="entry name" value="Polyketide_cyc2"/>
    <property type="match status" value="1"/>
</dbReference>
<dbReference type="RefSeq" id="WP_377327132.1">
    <property type="nucleotide sequence ID" value="NZ_JBHSNG010000011.1"/>
</dbReference>
<comment type="caution">
    <text evidence="1">The sequence shown here is derived from an EMBL/GenBank/DDBJ whole genome shotgun (WGS) entry which is preliminary data.</text>
</comment>
<reference evidence="2" key="1">
    <citation type="journal article" date="2019" name="Int. J. Syst. Evol. Microbiol.">
        <title>The Global Catalogue of Microorganisms (GCM) 10K type strain sequencing project: providing services to taxonomists for standard genome sequencing and annotation.</title>
        <authorList>
            <consortium name="The Broad Institute Genomics Platform"/>
            <consortium name="The Broad Institute Genome Sequencing Center for Infectious Disease"/>
            <person name="Wu L."/>
            <person name="Ma J."/>
        </authorList>
    </citation>
    <scope>NUCLEOTIDE SEQUENCE [LARGE SCALE GENOMIC DNA]</scope>
    <source>
        <strain evidence="2">CGMCC 1.13587</strain>
    </source>
</reference>
<proteinExistence type="predicted"/>
<name>A0ABW0SXC5_9GAMM</name>
<dbReference type="SUPFAM" id="SSF55961">
    <property type="entry name" value="Bet v1-like"/>
    <property type="match status" value="1"/>
</dbReference>
<dbReference type="CDD" id="cd07821">
    <property type="entry name" value="PYR_PYL_RCAR_like"/>
    <property type="match status" value="1"/>
</dbReference>
<evidence type="ECO:0000313" key="2">
    <source>
        <dbReference type="Proteomes" id="UP001596111"/>
    </source>
</evidence>
<sequence length="147" mass="16019">MASIRKEILIDAPAETVWAALRDIGALHTRLVPGFVIDTRLEPGARIVTFGNGQVAHELIVDVDDTEHRLVWAIVDEPFRHYSAAAQVFGEKPRQCRFVWIADLLPDELADHVEGMMVQGLAVIKATMENDAATGKLPSGSVAPEPG</sequence>
<accession>A0ABW0SXC5</accession>
<dbReference type="Gene3D" id="3.30.530.20">
    <property type="match status" value="1"/>
</dbReference>
<gene>
    <name evidence="1" type="ORF">ACFPPB_11410</name>
</gene>
<dbReference type="EMBL" id="JBHSNG010000011">
    <property type="protein sequence ID" value="MFC5581719.1"/>
    <property type="molecule type" value="Genomic_DNA"/>
</dbReference>
<dbReference type="Proteomes" id="UP001596111">
    <property type="component" value="Unassembled WGS sequence"/>
</dbReference>